<evidence type="ECO:0000313" key="2">
    <source>
        <dbReference type="Proteomes" id="UP000799444"/>
    </source>
</evidence>
<dbReference type="EMBL" id="ML996221">
    <property type="protein sequence ID" value="KAF2730274.1"/>
    <property type="molecule type" value="Genomic_DNA"/>
</dbReference>
<keyword evidence="2" id="KW-1185">Reference proteome</keyword>
<protein>
    <submittedName>
        <fullName evidence="1">Uncharacterized protein</fullName>
    </submittedName>
</protein>
<accession>A0A9P4UXE9</accession>
<reference evidence="1" key="1">
    <citation type="journal article" date="2020" name="Stud. Mycol.">
        <title>101 Dothideomycetes genomes: a test case for predicting lifestyles and emergence of pathogens.</title>
        <authorList>
            <person name="Haridas S."/>
            <person name="Albert R."/>
            <person name="Binder M."/>
            <person name="Bloem J."/>
            <person name="Labutti K."/>
            <person name="Salamov A."/>
            <person name="Andreopoulos B."/>
            <person name="Baker S."/>
            <person name="Barry K."/>
            <person name="Bills G."/>
            <person name="Bluhm B."/>
            <person name="Cannon C."/>
            <person name="Castanera R."/>
            <person name="Culley D."/>
            <person name="Daum C."/>
            <person name="Ezra D."/>
            <person name="Gonzalez J."/>
            <person name="Henrissat B."/>
            <person name="Kuo A."/>
            <person name="Liang C."/>
            <person name="Lipzen A."/>
            <person name="Lutzoni F."/>
            <person name="Magnuson J."/>
            <person name="Mondo S."/>
            <person name="Nolan M."/>
            <person name="Ohm R."/>
            <person name="Pangilinan J."/>
            <person name="Park H.-J."/>
            <person name="Ramirez L."/>
            <person name="Alfaro M."/>
            <person name="Sun H."/>
            <person name="Tritt A."/>
            <person name="Yoshinaga Y."/>
            <person name="Zwiers L.-H."/>
            <person name="Turgeon B."/>
            <person name="Goodwin S."/>
            <person name="Spatafora J."/>
            <person name="Crous P."/>
            <person name="Grigoriev I."/>
        </authorList>
    </citation>
    <scope>NUCLEOTIDE SEQUENCE</scope>
    <source>
        <strain evidence="1">CBS 125425</strain>
    </source>
</reference>
<gene>
    <name evidence="1" type="ORF">EJ04DRAFT_527083</name>
</gene>
<dbReference type="AlphaFoldDB" id="A0A9P4UXE9"/>
<organism evidence="1 2">
    <name type="scientific">Polyplosphaeria fusca</name>
    <dbReference type="NCBI Taxonomy" id="682080"/>
    <lineage>
        <taxon>Eukaryota</taxon>
        <taxon>Fungi</taxon>
        <taxon>Dikarya</taxon>
        <taxon>Ascomycota</taxon>
        <taxon>Pezizomycotina</taxon>
        <taxon>Dothideomycetes</taxon>
        <taxon>Pleosporomycetidae</taxon>
        <taxon>Pleosporales</taxon>
        <taxon>Tetraplosphaeriaceae</taxon>
        <taxon>Polyplosphaeria</taxon>
    </lineage>
</organism>
<dbReference type="Proteomes" id="UP000799444">
    <property type="component" value="Unassembled WGS sequence"/>
</dbReference>
<sequence length="139" mass="16148">MPSTSAPKVHGTMYDMYGDIKCMKKLASEFGVPIRSKEHEMYPALESIRRRRLAAWLEGSSGRDANRHMAVGDATLLDLRSECIARSLDWRGREEDLRRRLEKDKEMQSDHMRRGSDNEAFHVLWNRRIVAAYMITHNA</sequence>
<comment type="caution">
    <text evidence="1">The sequence shown here is derived from an EMBL/GenBank/DDBJ whole genome shotgun (WGS) entry which is preliminary data.</text>
</comment>
<name>A0A9P4UXE9_9PLEO</name>
<evidence type="ECO:0000313" key="1">
    <source>
        <dbReference type="EMBL" id="KAF2730274.1"/>
    </source>
</evidence>
<proteinExistence type="predicted"/>